<dbReference type="Gene3D" id="3.40.50.10320">
    <property type="entry name" value="LmbE-like"/>
    <property type="match status" value="1"/>
</dbReference>
<dbReference type="InterPro" id="IPR024078">
    <property type="entry name" value="LmbE-like_dom_sf"/>
</dbReference>
<reference evidence="1 2" key="1">
    <citation type="submission" date="2018-09" db="EMBL/GenBank/DDBJ databases">
        <title>Persistent metagenomic signatures of early life antibiotic treatment in the infant gut microbiota and resistome.</title>
        <authorList>
            <person name="Gasparrini A.J."/>
        </authorList>
    </citation>
    <scope>NUCLEOTIDE SEQUENCE [LARGE SCALE GENOMIC DNA]</scope>
    <source>
        <strain evidence="1 2">T0181B.E-10</strain>
    </source>
</reference>
<sequence length="97" mass="10333">MDKVLDSALLSSANKRKGILAIGAHPDDIELGCGASLARLAQKGIYIAAVVMTTGNSGTDGIIDRHEESRNALKILGCHQTIHLNFADTRAHLQLND</sequence>
<dbReference type="RefSeq" id="WP_187359531.1">
    <property type="nucleotide sequence ID" value="NZ_JAKMCD010000430.1"/>
</dbReference>
<name>A0A8T9CL48_ECOLX</name>
<dbReference type="InterPro" id="IPR003737">
    <property type="entry name" value="GlcNAc_PI_deacetylase-related"/>
</dbReference>
<dbReference type="EMBL" id="QYOH01000377">
    <property type="protein sequence ID" value="TXU23646.1"/>
    <property type="molecule type" value="Genomic_DNA"/>
</dbReference>
<dbReference type="Proteomes" id="UP000460654">
    <property type="component" value="Unassembled WGS sequence"/>
</dbReference>
<evidence type="ECO:0000313" key="1">
    <source>
        <dbReference type="EMBL" id="TXU23646.1"/>
    </source>
</evidence>
<dbReference type="AlphaFoldDB" id="A0A8T9CL48"/>
<dbReference type="Pfam" id="PF02585">
    <property type="entry name" value="PIG-L"/>
    <property type="match status" value="1"/>
</dbReference>
<dbReference type="SUPFAM" id="SSF102588">
    <property type="entry name" value="LmbE-like"/>
    <property type="match status" value="1"/>
</dbReference>
<organism evidence="1 2">
    <name type="scientific">Escherichia coli</name>
    <dbReference type="NCBI Taxonomy" id="562"/>
    <lineage>
        <taxon>Bacteria</taxon>
        <taxon>Pseudomonadati</taxon>
        <taxon>Pseudomonadota</taxon>
        <taxon>Gammaproteobacteria</taxon>
        <taxon>Enterobacterales</taxon>
        <taxon>Enterobacteriaceae</taxon>
        <taxon>Escherichia</taxon>
    </lineage>
</organism>
<dbReference type="PANTHER" id="PTHR12993">
    <property type="entry name" value="N-ACETYLGLUCOSAMINYL-PHOSPHATIDYLINOSITOL DE-N-ACETYLASE-RELATED"/>
    <property type="match status" value="1"/>
</dbReference>
<dbReference type="GO" id="GO:0016811">
    <property type="term" value="F:hydrolase activity, acting on carbon-nitrogen (but not peptide) bonds, in linear amides"/>
    <property type="evidence" value="ECO:0007669"/>
    <property type="project" value="TreeGrafter"/>
</dbReference>
<proteinExistence type="predicted"/>
<feature type="non-terminal residue" evidence="1">
    <location>
        <position position="97"/>
    </location>
</feature>
<protein>
    <submittedName>
        <fullName evidence="1">PIG-L family deacetylase</fullName>
    </submittedName>
</protein>
<dbReference type="PANTHER" id="PTHR12993:SF30">
    <property type="entry name" value="N-ACETYL-ALPHA-D-GLUCOSAMINYL L-MALATE DEACETYLASE 1"/>
    <property type="match status" value="1"/>
</dbReference>
<gene>
    <name evidence="1" type="ORF">D4N09_28705</name>
</gene>
<accession>A0A8T9CL48</accession>
<evidence type="ECO:0000313" key="2">
    <source>
        <dbReference type="Proteomes" id="UP000460654"/>
    </source>
</evidence>
<comment type="caution">
    <text evidence="1">The sequence shown here is derived from an EMBL/GenBank/DDBJ whole genome shotgun (WGS) entry which is preliminary data.</text>
</comment>